<name>A0A080YZA3_PHYNI</name>
<comment type="caution">
    <text evidence="1">The sequence shown here is derived from an EMBL/GenBank/DDBJ whole genome shotgun (WGS) entry which is preliminary data.</text>
</comment>
<dbReference type="Proteomes" id="UP000028582">
    <property type="component" value="Unassembled WGS sequence"/>
</dbReference>
<evidence type="ECO:0000313" key="1">
    <source>
        <dbReference type="EMBL" id="ETO59714.1"/>
    </source>
</evidence>
<accession>A0A080YZA3</accession>
<evidence type="ECO:0000313" key="2">
    <source>
        <dbReference type="Proteomes" id="UP000028582"/>
    </source>
</evidence>
<dbReference type="EMBL" id="ANJA01004056">
    <property type="protein sequence ID" value="ETO59714.1"/>
    <property type="molecule type" value="Genomic_DNA"/>
</dbReference>
<sequence>MWKSRIFKQLIFGDDTCPISQKYEILDDYIKFIKPKDYDQTLLSTLSRGVGGEEKVGRVLYTARTNPRTFKKANQLQELPLGKWTGEGQLPANIFQWLRFYDDVDDAFTADN</sequence>
<protein>
    <recommendedName>
        <fullName evidence="3">RXLR phytopathogen effector protein WY-domain domain-containing protein</fullName>
    </recommendedName>
</protein>
<reference evidence="1 2" key="1">
    <citation type="submission" date="2013-11" db="EMBL/GenBank/DDBJ databases">
        <title>The Genome Sequence of Phytophthora parasitica P1976.</title>
        <authorList>
            <consortium name="The Broad Institute Genomics Platform"/>
            <person name="Russ C."/>
            <person name="Tyler B."/>
            <person name="Panabieres F."/>
            <person name="Shan W."/>
            <person name="Tripathy S."/>
            <person name="Grunwald N."/>
            <person name="Machado M."/>
            <person name="Johnson C.S."/>
            <person name="Walker B."/>
            <person name="Young S."/>
            <person name="Zeng Q."/>
            <person name="Gargeya S."/>
            <person name="Fitzgerald M."/>
            <person name="Haas B."/>
            <person name="Abouelleil A."/>
            <person name="Allen A.W."/>
            <person name="Alvarado L."/>
            <person name="Arachchi H.M."/>
            <person name="Berlin A.M."/>
            <person name="Chapman S.B."/>
            <person name="Gainer-Dewar J."/>
            <person name="Goldberg J."/>
            <person name="Griggs A."/>
            <person name="Gujja S."/>
            <person name="Hansen M."/>
            <person name="Howarth C."/>
            <person name="Imamovic A."/>
            <person name="Ireland A."/>
            <person name="Larimer J."/>
            <person name="McCowan C."/>
            <person name="Murphy C."/>
            <person name="Pearson M."/>
            <person name="Poon T.W."/>
            <person name="Priest M."/>
            <person name="Roberts A."/>
            <person name="Saif S."/>
            <person name="Shea T."/>
            <person name="Sisk P."/>
            <person name="Sykes S."/>
            <person name="Wortman J."/>
            <person name="Nusbaum C."/>
            <person name="Birren B."/>
        </authorList>
    </citation>
    <scope>NUCLEOTIDE SEQUENCE [LARGE SCALE GENOMIC DNA]</scope>
    <source>
        <strain evidence="1 2">P1976</strain>
    </source>
</reference>
<organism evidence="1 2">
    <name type="scientific">Phytophthora nicotianae P1976</name>
    <dbReference type="NCBI Taxonomy" id="1317066"/>
    <lineage>
        <taxon>Eukaryota</taxon>
        <taxon>Sar</taxon>
        <taxon>Stramenopiles</taxon>
        <taxon>Oomycota</taxon>
        <taxon>Peronosporomycetes</taxon>
        <taxon>Peronosporales</taxon>
        <taxon>Peronosporaceae</taxon>
        <taxon>Phytophthora</taxon>
    </lineage>
</organism>
<dbReference type="AlphaFoldDB" id="A0A080YZA3"/>
<proteinExistence type="predicted"/>
<evidence type="ECO:0008006" key="3">
    <source>
        <dbReference type="Google" id="ProtNLM"/>
    </source>
</evidence>
<gene>
    <name evidence="1" type="ORF">F444_21985</name>
</gene>